<gene>
    <name evidence="1" type="ORF">BN2614_LOCUS1</name>
</gene>
<name>A0A9X9LJT7_GULGU</name>
<dbReference type="Proteomes" id="UP000269945">
    <property type="component" value="Unassembled WGS sequence"/>
</dbReference>
<dbReference type="EMBL" id="CYRY02005317">
    <property type="protein sequence ID" value="VCW69742.1"/>
    <property type="molecule type" value="Genomic_DNA"/>
</dbReference>
<evidence type="ECO:0000313" key="1">
    <source>
        <dbReference type="EMBL" id="VCW69742.1"/>
    </source>
</evidence>
<comment type="caution">
    <text evidence="1">The sequence shown here is derived from an EMBL/GenBank/DDBJ whole genome shotgun (WGS) entry which is preliminary data.</text>
</comment>
<sequence length="54" mass="6301">MKVLMLKIRLNTTRQEMCLCIQSKEQYSYSTETAWFMPNSEAPFLLKPLATESV</sequence>
<proteinExistence type="predicted"/>
<dbReference type="AlphaFoldDB" id="A0A9X9LJT7"/>
<protein>
    <submittedName>
        <fullName evidence="1">Uncharacterized protein</fullName>
    </submittedName>
</protein>
<accession>A0A9X9LJT7</accession>
<evidence type="ECO:0000313" key="2">
    <source>
        <dbReference type="Proteomes" id="UP000269945"/>
    </source>
</evidence>
<reference evidence="1 2" key="1">
    <citation type="submission" date="2018-10" db="EMBL/GenBank/DDBJ databases">
        <authorList>
            <person name="Ekblom R."/>
            <person name="Jareborg N."/>
        </authorList>
    </citation>
    <scope>NUCLEOTIDE SEQUENCE [LARGE SCALE GENOMIC DNA]</scope>
    <source>
        <tissue evidence="1">Muscle</tissue>
    </source>
</reference>
<organism evidence="1 2">
    <name type="scientific">Gulo gulo</name>
    <name type="common">Wolverine</name>
    <name type="synonym">Gluton</name>
    <dbReference type="NCBI Taxonomy" id="48420"/>
    <lineage>
        <taxon>Eukaryota</taxon>
        <taxon>Metazoa</taxon>
        <taxon>Chordata</taxon>
        <taxon>Craniata</taxon>
        <taxon>Vertebrata</taxon>
        <taxon>Euteleostomi</taxon>
        <taxon>Mammalia</taxon>
        <taxon>Eutheria</taxon>
        <taxon>Laurasiatheria</taxon>
        <taxon>Carnivora</taxon>
        <taxon>Caniformia</taxon>
        <taxon>Musteloidea</taxon>
        <taxon>Mustelidae</taxon>
        <taxon>Guloninae</taxon>
        <taxon>Gulo</taxon>
    </lineage>
</organism>
<keyword evidence="2" id="KW-1185">Reference proteome</keyword>